<accession>A0ABN0SL52</accession>
<keyword evidence="7" id="KW-0472">Membrane</keyword>
<reference evidence="9 10" key="1">
    <citation type="submission" date="2024-01" db="EMBL/GenBank/DDBJ databases">
        <title>Characterization of antibiotic resistant novel bacterial strains and their environmental applications.</title>
        <authorList>
            <person name="Manzoor S."/>
            <person name="Abbas S."/>
            <person name="Arshad M."/>
            <person name="Ahmed I."/>
        </authorList>
    </citation>
    <scope>NUCLEOTIDE SEQUENCE [LARGE SCALE GENOMIC DNA]</scope>
    <source>
        <strain evidence="9 10">NCCP-602</strain>
    </source>
</reference>
<dbReference type="PRINTS" id="PR01506">
    <property type="entry name" value="TATBPROTEIN"/>
</dbReference>
<evidence type="ECO:0000256" key="6">
    <source>
        <dbReference type="ARBA" id="ARBA00023010"/>
    </source>
</evidence>
<organism evidence="9 10">
    <name type="scientific">Brevibacterium metallidurans</name>
    <dbReference type="NCBI Taxonomy" id="1482676"/>
    <lineage>
        <taxon>Bacteria</taxon>
        <taxon>Bacillati</taxon>
        <taxon>Actinomycetota</taxon>
        <taxon>Actinomycetes</taxon>
        <taxon>Micrococcales</taxon>
        <taxon>Brevibacteriaceae</taxon>
        <taxon>Brevibacterium</taxon>
    </lineage>
</organism>
<keyword evidence="2" id="KW-0813">Transport</keyword>
<dbReference type="Gene3D" id="1.20.5.3310">
    <property type="match status" value="1"/>
</dbReference>
<proteinExistence type="predicted"/>
<keyword evidence="4" id="KW-0653">Protein transport</keyword>
<dbReference type="InterPro" id="IPR003369">
    <property type="entry name" value="TatA/B/E"/>
</dbReference>
<evidence type="ECO:0008006" key="11">
    <source>
        <dbReference type="Google" id="ProtNLM"/>
    </source>
</evidence>
<evidence type="ECO:0000256" key="5">
    <source>
        <dbReference type="ARBA" id="ARBA00022989"/>
    </source>
</evidence>
<comment type="caution">
    <text evidence="9">The sequence shown here is derived from an EMBL/GenBank/DDBJ whole genome shotgun (WGS) entry which is preliminary data.</text>
</comment>
<feature type="compositionally biased region" description="Low complexity" evidence="8">
    <location>
        <begin position="99"/>
        <end position="135"/>
    </location>
</feature>
<keyword evidence="5" id="KW-1133">Transmembrane helix</keyword>
<feature type="compositionally biased region" description="Basic and acidic residues" evidence="8">
    <location>
        <begin position="83"/>
        <end position="98"/>
    </location>
</feature>
<protein>
    <recommendedName>
        <fullName evidence="11">Sec-independent protein translocase protein TatB</fullName>
    </recommendedName>
</protein>
<evidence type="ECO:0000313" key="9">
    <source>
        <dbReference type="EMBL" id="GAA0034948.1"/>
    </source>
</evidence>
<keyword evidence="10" id="KW-1185">Reference proteome</keyword>
<dbReference type="Proteomes" id="UP001498238">
    <property type="component" value="Unassembled WGS sequence"/>
</dbReference>
<comment type="subcellular location">
    <subcellularLocation>
        <location evidence="1">Membrane</location>
        <topology evidence="1">Single-pass membrane protein</topology>
    </subcellularLocation>
</comment>
<gene>
    <name evidence="9" type="ORF">NCCP602_09090</name>
</gene>
<sequence length="163" mass="17816">MFMGINGTEMVILVIVALVVIGPKRLPEYAQKLRDLVRQLRRMAEGAKDNVKRDFGDDFKDVDWQKLDPRQYDPRRIVREALVEEDSAIREAKRREQDATSGTTTESTSAGSNPASTETGSAGTASAGAGAATAAQRSPIERFQAQHAKRDRSAPAPFDPDAT</sequence>
<evidence type="ECO:0000256" key="8">
    <source>
        <dbReference type="SAM" id="MobiDB-lite"/>
    </source>
</evidence>
<feature type="region of interest" description="Disordered" evidence="8">
    <location>
        <begin position="83"/>
        <end position="163"/>
    </location>
</feature>
<keyword evidence="3" id="KW-0812">Transmembrane</keyword>
<dbReference type="Pfam" id="PF02416">
    <property type="entry name" value="TatA_B_E"/>
    <property type="match status" value="1"/>
</dbReference>
<keyword evidence="6" id="KW-0811">Translocation</keyword>
<dbReference type="EMBL" id="BAAAAF010000002">
    <property type="protein sequence ID" value="GAA0034948.1"/>
    <property type="molecule type" value="Genomic_DNA"/>
</dbReference>
<evidence type="ECO:0000256" key="2">
    <source>
        <dbReference type="ARBA" id="ARBA00022448"/>
    </source>
</evidence>
<evidence type="ECO:0000256" key="3">
    <source>
        <dbReference type="ARBA" id="ARBA00022692"/>
    </source>
</evidence>
<evidence type="ECO:0000256" key="1">
    <source>
        <dbReference type="ARBA" id="ARBA00004167"/>
    </source>
</evidence>
<name>A0ABN0SL52_9MICO</name>
<evidence type="ECO:0000313" key="10">
    <source>
        <dbReference type="Proteomes" id="UP001498238"/>
    </source>
</evidence>
<evidence type="ECO:0000256" key="7">
    <source>
        <dbReference type="ARBA" id="ARBA00023136"/>
    </source>
</evidence>
<evidence type="ECO:0000256" key="4">
    <source>
        <dbReference type="ARBA" id="ARBA00022927"/>
    </source>
</evidence>